<evidence type="ECO:0000259" key="8">
    <source>
        <dbReference type="Pfam" id="PF04762"/>
    </source>
</evidence>
<evidence type="ECO:0000256" key="5">
    <source>
        <dbReference type="PIRNR" id="PIRNR017233"/>
    </source>
</evidence>
<feature type="domain" description="ELP1 TPR" evidence="10">
    <location>
        <begin position="863"/>
        <end position="1025"/>
    </location>
</feature>
<dbReference type="KEGG" id="mgl:MGL_2517"/>
<keyword evidence="14" id="KW-1185">Reference proteome</keyword>
<dbReference type="UniPathway" id="UPA00988"/>
<dbReference type="Pfam" id="PF23925">
    <property type="entry name" value="A-sol_ELP1"/>
    <property type="match status" value="1"/>
</dbReference>
<dbReference type="GO" id="GO:0005634">
    <property type="term" value="C:nucleus"/>
    <property type="evidence" value="ECO:0007669"/>
    <property type="project" value="UniProtKB-SubCell"/>
</dbReference>
<evidence type="ECO:0000259" key="11">
    <source>
        <dbReference type="Pfam" id="PF23925"/>
    </source>
</evidence>
<comment type="pathway">
    <text evidence="1">tRNA modification; 5-methoxycarbonylmethyl-2-thiouridine-tRNA biosynthesis.</text>
</comment>
<keyword evidence="3 5" id="KW-0963">Cytoplasm</keyword>
<dbReference type="InParanoid" id="A8Q4A7"/>
<evidence type="ECO:0000256" key="4">
    <source>
        <dbReference type="ARBA" id="ARBA00022694"/>
    </source>
</evidence>
<dbReference type="GO" id="GO:0002926">
    <property type="term" value="P:tRNA wobble base 5-methoxycarbonylmethyl-2-thiouridinylation"/>
    <property type="evidence" value="ECO:0007669"/>
    <property type="project" value="TreeGrafter"/>
</dbReference>
<dbReference type="Pfam" id="PF23936">
    <property type="entry name" value="HB_ELP1"/>
    <property type="match status" value="1"/>
</dbReference>
<organism evidence="13 14">
    <name type="scientific">Malassezia globosa (strain ATCC MYA-4612 / CBS 7966)</name>
    <name type="common">Dandruff-associated fungus</name>
    <dbReference type="NCBI Taxonomy" id="425265"/>
    <lineage>
        <taxon>Eukaryota</taxon>
        <taxon>Fungi</taxon>
        <taxon>Dikarya</taxon>
        <taxon>Basidiomycota</taxon>
        <taxon>Ustilaginomycotina</taxon>
        <taxon>Malasseziomycetes</taxon>
        <taxon>Malasseziales</taxon>
        <taxon>Malasseziaceae</taxon>
        <taxon>Malassezia</taxon>
    </lineage>
</organism>
<evidence type="ECO:0000256" key="2">
    <source>
        <dbReference type="ARBA" id="ARBA00006086"/>
    </source>
</evidence>
<gene>
    <name evidence="13" type="ORF">MGL_2517</name>
</gene>
<dbReference type="InterPro" id="IPR056166">
    <property type="entry name" value="TPR_ELP1"/>
</dbReference>
<dbReference type="OMA" id="WRESLYC"/>
<dbReference type="InterPro" id="IPR056167">
    <property type="entry name" value="A-sol_ELP1"/>
</dbReference>
<reference evidence="13 14" key="1">
    <citation type="journal article" date="2007" name="Proc. Natl. Acad. Sci. U.S.A.">
        <title>Dandruff-associated Malassezia genomes reveal convergent and divergent virulence traits shared with plant and human fungal pathogens.</title>
        <authorList>
            <person name="Xu J."/>
            <person name="Saunders C.W."/>
            <person name="Hu P."/>
            <person name="Grant R.A."/>
            <person name="Boekhout T."/>
            <person name="Kuramae E.E."/>
            <person name="Kronstad J.W."/>
            <person name="Deangelis Y.M."/>
            <person name="Reeder N.L."/>
            <person name="Johnstone K.R."/>
            <person name="Leland M."/>
            <person name="Fieno A.M."/>
            <person name="Begley W.M."/>
            <person name="Sun Y."/>
            <person name="Lacey M.P."/>
            <person name="Chaudhary T."/>
            <person name="Keough T."/>
            <person name="Chu L."/>
            <person name="Sears R."/>
            <person name="Yuan B."/>
            <person name="Dawson T.L.Jr."/>
        </authorList>
    </citation>
    <scope>NUCLEOTIDE SEQUENCE [LARGE SCALE GENOMIC DNA]</scope>
    <source>
        <strain evidence="14">ATCC MYA-4612 / CBS 7966</strain>
    </source>
</reference>
<dbReference type="VEuPathDB" id="FungiDB:MGL_2517"/>
<dbReference type="Pfam" id="PF23878">
    <property type="entry name" value="TPR_ELP1"/>
    <property type="match status" value="1"/>
</dbReference>
<dbReference type="InterPro" id="IPR006849">
    <property type="entry name" value="Elp1"/>
</dbReference>
<evidence type="ECO:0000256" key="3">
    <source>
        <dbReference type="ARBA" id="ARBA00022490"/>
    </source>
</evidence>
<evidence type="ECO:0000256" key="7">
    <source>
        <dbReference type="SAM" id="MobiDB-lite"/>
    </source>
</evidence>
<comment type="caution">
    <text evidence="13">The sequence shown here is derived from an EMBL/GenBank/DDBJ whole genome shotgun (WGS) entry which is preliminary data.</text>
</comment>
<dbReference type="InterPro" id="IPR011990">
    <property type="entry name" value="TPR-like_helical_dom_sf"/>
</dbReference>
<dbReference type="OrthoDB" id="40048at2759"/>
<dbReference type="Pfam" id="PF04762">
    <property type="entry name" value="Beta-prop_ELP1_1st"/>
    <property type="match status" value="1"/>
</dbReference>
<proteinExistence type="inferred from homology"/>
<evidence type="ECO:0000313" key="14">
    <source>
        <dbReference type="Proteomes" id="UP000008837"/>
    </source>
</evidence>
<protein>
    <recommendedName>
        <fullName evidence="5">Elongator complex protein 1</fullName>
    </recommendedName>
</protein>
<feature type="domain" description="ELP1 three-helical bundle" evidence="12">
    <location>
        <begin position="1035"/>
        <end position="1206"/>
    </location>
</feature>
<dbReference type="FunCoup" id="A8Q4A7">
    <property type="interactions" value="422"/>
</dbReference>
<dbReference type="GO" id="GO:0005829">
    <property type="term" value="C:cytosol"/>
    <property type="evidence" value="ECO:0007669"/>
    <property type="project" value="TreeGrafter"/>
</dbReference>
<dbReference type="InterPro" id="IPR056165">
    <property type="entry name" value="Beta-prop_ELP1_2nd"/>
</dbReference>
<evidence type="ECO:0000256" key="6">
    <source>
        <dbReference type="SAM" id="Coils"/>
    </source>
</evidence>
<dbReference type="GO" id="GO:0000049">
    <property type="term" value="F:tRNA binding"/>
    <property type="evidence" value="ECO:0007669"/>
    <property type="project" value="TreeGrafter"/>
</dbReference>
<feature type="domain" description="ELP1 alpha-solenoid" evidence="11">
    <location>
        <begin position="659"/>
        <end position="855"/>
    </location>
</feature>
<keyword evidence="4" id="KW-0819">tRNA processing</keyword>
<sequence length="1286" mass="142820">MPCVADFRLLPDGGSTVDHVPALCIVCTGGDIVLLPVGGDEAAPADVVGCVDQGILAAAWSPEEDLLTIVTGGEKRLLIMTREFEVVSESILVTDTFGDDQPVNVGWGSKSTQFHGSEGKQAAMAAAQEPASGDPRGPLVPDDDGLPRISWRGDGSFFVISNAEPFSDTTALHRVLRVYTRSGTLSATSDRSVRGISHVLACRPTGNLIATSQRMGGDYAPGRQGRHDIVFFERNGLRHGEFSLREEHGACPDVLHGTAPLPPWSCEHQIKALAWNADGSVLAVHLQRGSDHVLQLWTSGNYHWYLKHESVYEGMLNHLSWHPEQPWTLYVAAHGRVEKRTMWLETACSRGPPPHDAACAAVVDGHALYLTPFRRENVPPPMCSVAIFDSPDTHAHAPPETPIHVAWTTDVDADGNTSDLVALLYSQGVVHVWRLPYGSLSAAQPRPRAPLLPECIRTLTVPRDTYPYQVALSSKSSSLTVAVLATDGDNAAVWMLSDSEESQPVRVTLDGHGPRRLVSVPSSAAFALHDDRGDVTRLAPTEPPTPLDPLLAFCPTLHVLDMDETLMPVGLAADSRLLAPDRVLAKDATSFTSTNGLLIWTTHSHEVKFLPLSALSTTPNIVQLSRRVERGSRIVTAVPSAMSLVLQIPRGNLETTYPRPMVLDVIRSKLDQCLFGDALRLSRAHRVDLNLLHDHNPTAFLSNVPEILHQVDNIDHLNLLLSNLRNEDVTQTLYKPWDPSSHTPVRDLDTKVNRICDVFLDAFQSADERRFLSCILTAHVRKVPPDYEGGLRVLLKYIDTDPPLAEEACKYIIFLVSADQLYKVALGMYDLSLALMIAQQSPRDPREYVPFLRDLRSKEPLEYQRFCIDDHLGHHAKALAWLARSGDESRMESAMAYMVQHKLYREGLKAFANDPERLREAYARFGDYLSSHQRAAEAATAYELAGRLIDAMNAYKEADQWQQALTLAQKTRMAGPELTHFMRSLAEQLEEQHKYEQAARVLLRLPDMEAGIELLCRAHAFVDAQYECAAHDRWDLMETHVAPGLLETQSSLLEEASEIEEQMTKQVRRLFELDAKRDEDPSAFYVSEDVQALNNVEVSSDMSQMTQFTRYTTATSVAPSMSTLSLGSKSRQRAKAKKEEKKKNAGKKGSVYEEGYLHESLQKLLQTRLGTLQKDTARLLPVLVMFGERHRLAAQELQQRLLALEQSARRAAADLEERYARQMQDRAETTQALAAQVTQLAHGPGAPSETASSTLSTLWRWRQMQEPKKAPTVSHESWKLHLLEEV</sequence>
<dbReference type="EMBL" id="AAYY01000009">
    <property type="protein sequence ID" value="EDP42921.1"/>
    <property type="molecule type" value="Genomic_DNA"/>
</dbReference>
<feature type="region of interest" description="Disordered" evidence="7">
    <location>
        <begin position="1125"/>
        <end position="1148"/>
    </location>
</feature>
<dbReference type="PIRSF" id="PIRSF017233">
    <property type="entry name" value="IKAP"/>
    <property type="match status" value="1"/>
</dbReference>
<evidence type="ECO:0000313" key="13">
    <source>
        <dbReference type="EMBL" id="EDP42921.1"/>
    </source>
</evidence>
<feature type="region of interest" description="Disordered" evidence="7">
    <location>
        <begin position="118"/>
        <end position="140"/>
    </location>
</feature>
<dbReference type="SUPFAM" id="SSF69322">
    <property type="entry name" value="Tricorn protease domain 2"/>
    <property type="match status" value="1"/>
</dbReference>
<dbReference type="PANTHER" id="PTHR12747:SF0">
    <property type="entry name" value="ELONGATOR COMPLEX PROTEIN 1"/>
    <property type="match status" value="1"/>
</dbReference>
<comment type="subcellular location">
    <subcellularLocation>
        <location evidence="5">Cytoplasm</location>
    </subcellularLocation>
    <subcellularLocation>
        <location evidence="5">Nucleus</location>
    </subcellularLocation>
</comment>
<evidence type="ECO:0000259" key="12">
    <source>
        <dbReference type="Pfam" id="PF23936"/>
    </source>
</evidence>
<feature type="domain" description="ELP1 N-terminal second beta-propeller" evidence="9">
    <location>
        <begin position="362"/>
        <end position="635"/>
    </location>
</feature>
<comment type="similarity">
    <text evidence="2 5">Belongs to the ELP1/IKA1 family.</text>
</comment>
<dbReference type="Pfam" id="PF23797">
    <property type="entry name" value="Beta-prop_ELP1_2nd"/>
    <property type="match status" value="1"/>
</dbReference>
<comment type="function">
    <text evidence="5">Component of the elongator complex which is required for multiple tRNA modifications, including mcm5U (5-methoxycarbonylmethyl uridine), mcm5s2U (5-methoxycarbonylmethyl-2-thiouridine), and ncm5U (5-carbamoylmethyl uridine). The elongator complex catalyzes formation of carboxymethyluridine in the wobble base at position 34 in tRNAs.</text>
</comment>
<keyword evidence="6" id="KW-0175">Coiled coil</keyword>
<dbReference type="InterPro" id="IPR056169">
    <property type="entry name" value="HB_ELP1"/>
</dbReference>
<dbReference type="STRING" id="425265.A8Q4A7"/>
<evidence type="ECO:0000259" key="9">
    <source>
        <dbReference type="Pfam" id="PF23797"/>
    </source>
</evidence>
<feature type="domain" description="ELP1 first N-terminal beta-propeller" evidence="8">
    <location>
        <begin position="22"/>
        <end position="324"/>
    </location>
</feature>
<dbReference type="Proteomes" id="UP000008837">
    <property type="component" value="Unassembled WGS sequence"/>
</dbReference>
<keyword evidence="5" id="KW-0539">Nucleus</keyword>
<dbReference type="RefSeq" id="XP_001730135.1">
    <property type="nucleotide sequence ID" value="XM_001730083.1"/>
</dbReference>
<dbReference type="GO" id="GO:0033588">
    <property type="term" value="C:elongator holoenzyme complex"/>
    <property type="evidence" value="ECO:0007669"/>
    <property type="project" value="InterPro"/>
</dbReference>
<dbReference type="SUPFAM" id="SSF48452">
    <property type="entry name" value="TPR-like"/>
    <property type="match status" value="1"/>
</dbReference>
<feature type="coiled-coil region" evidence="6">
    <location>
        <begin position="1194"/>
        <end position="1232"/>
    </location>
</feature>
<dbReference type="PANTHER" id="PTHR12747">
    <property type="entry name" value="ELONGATOR COMPLEX PROTEIN 1"/>
    <property type="match status" value="1"/>
</dbReference>
<dbReference type="GeneID" id="5854442"/>
<dbReference type="InterPro" id="IPR056164">
    <property type="entry name" value="Beta-prop_ELP1_1st"/>
</dbReference>
<accession>A8Q4A7</accession>
<evidence type="ECO:0000256" key="1">
    <source>
        <dbReference type="ARBA" id="ARBA00005043"/>
    </source>
</evidence>
<evidence type="ECO:0000259" key="10">
    <source>
        <dbReference type="Pfam" id="PF23878"/>
    </source>
</evidence>
<name>A8Q4A7_MALGO</name>